<evidence type="ECO:0000313" key="1">
    <source>
        <dbReference type="EMBL" id="OAQ58830.1"/>
    </source>
</evidence>
<dbReference type="AlphaFoldDB" id="A0A179F0Q7"/>
<dbReference type="KEGG" id="pchm:VFPPC_11015"/>
<dbReference type="RefSeq" id="XP_018136927.1">
    <property type="nucleotide sequence ID" value="XM_018289295.1"/>
</dbReference>
<dbReference type="EMBL" id="LSBJ02000013">
    <property type="protein sequence ID" value="OAQ58830.1"/>
    <property type="molecule type" value="Genomic_DNA"/>
</dbReference>
<proteinExistence type="predicted"/>
<dbReference type="GeneID" id="28853289"/>
<evidence type="ECO:0000313" key="2">
    <source>
        <dbReference type="Proteomes" id="UP000078397"/>
    </source>
</evidence>
<reference evidence="1 2" key="1">
    <citation type="journal article" date="2016" name="PLoS Pathog.">
        <title>Biosynthesis of antibiotic leucinostatins in bio-control fungus Purpureocillium lilacinum and their inhibition on phytophthora revealed by genome mining.</title>
        <authorList>
            <person name="Wang G."/>
            <person name="Liu Z."/>
            <person name="Lin R."/>
            <person name="Li E."/>
            <person name="Mao Z."/>
            <person name="Ling J."/>
            <person name="Yang Y."/>
            <person name="Yin W.B."/>
            <person name="Xie B."/>
        </authorList>
    </citation>
    <scope>NUCLEOTIDE SEQUENCE [LARGE SCALE GENOMIC DNA]</scope>
    <source>
        <strain evidence="1">170</strain>
    </source>
</reference>
<sequence>MDPDQGQFRSLDVGHGRKGCEPEWWPDCQWAKDWLMPGTLPSILPPLLPCLVEIVEGWRGL</sequence>
<organism evidence="1 2">
    <name type="scientific">Pochonia chlamydosporia 170</name>
    <dbReference type="NCBI Taxonomy" id="1380566"/>
    <lineage>
        <taxon>Eukaryota</taxon>
        <taxon>Fungi</taxon>
        <taxon>Dikarya</taxon>
        <taxon>Ascomycota</taxon>
        <taxon>Pezizomycotina</taxon>
        <taxon>Sordariomycetes</taxon>
        <taxon>Hypocreomycetidae</taxon>
        <taxon>Hypocreales</taxon>
        <taxon>Clavicipitaceae</taxon>
        <taxon>Pochonia</taxon>
    </lineage>
</organism>
<keyword evidence="2" id="KW-1185">Reference proteome</keyword>
<gene>
    <name evidence="1" type="ORF">VFPPC_11015</name>
</gene>
<comment type="caution">
    <text evidence="1">The sequence shown here is derived from an EMBL/GenBank/DDBJ whole genome shotgun (WGS) entry which is preliminary data.</text>
</comment>
<accession>A0A179F0Q7</accession>
<protein>
    <submittedName>
        <fullName evidence="1">Uncharacterized protein</fullName>
    </submittedName>
</protein>
<dbReference type="Proteomes" id="UP000078397">
    <property type="component" value="Unassembled WGS sequence"/>
</dbReference>
<name>A0A179F0Q7_METCM</name>